<dbReference type="PANTHER" id="PTHR30349">
    <property type="entry name" value="PHAGE INTEGRASE-RELATED"/>
    <property type="match status" value="1"/>
</dbReference>
<accession>A0A164A295</accession>
<dbReference type="InterPro" id="IPR013762">
    <property type="entry name" value="Integrase-like_cat_sf"/>
</dbReference>
<dbReference type="AlphaFoldDB" id="A0A164A295"/>
<dbReference type="GO" id="GO:0003677">
    <property type="term" value="F:DNA binding"/>
    <property type="evidence" value="ECO:0007669"/>
    <property type="project" value="InterPro"/>
</dbReference>
<gene>
    <name evidence="3" type="ORF">AV926_04765</name>
</gene>
<dbReference type="GO" id="GO:0006310">
    <property type="term" value="P:DNA recombination"/>
    <property type="evidence" value="ECO:0007669"/>
    <property type="project" value="UniProtKB-KW"/>
</dbReference>
<name>A0A164A295_9FLAO</name>
<dbReference type="InterPro" id="IPR050090">
    <property type="entry name" value="Tyrosine_recombinase_XerCD"/>
</dbReference>
<comment type="caution">
    <text evidence="3">The sequence shown here is derived from an EMBL/GenBank/DDBJ whole genome shotgun (WGS) entry which is preliminary data.</text>
</comment>
<evidence type="ECO:0000313" key="3">
    <source>
        <dbReference type="EMBL" id="KZE82863.1"/>
    </source>
</evidence>
<sequence length="418" mass="48494">MATISFLYRSTREKAPLKVRFFYMNKGKESFIEVSTKSEVTKEYWQKHHKAKRILDISIKNFQNELLSELNSLENYIHDASMSVDVDRYNKEWLVGVVDGYYNPVVDADTPVSFLDWCDVTAEDKKADLTYNTKKKNKVSLRVVTEYIVSSKKEWLVKDIGIQFKREFEAYCLSKGYSNNTISVFCIYVKSVCNYAAMNGVEVSKTLNLVRVKEEAVDNIYLTEDEIEKIKNVELPSDYLDNARDWLLISCYTGQRIGDFMRFEKSMIRCEENRKGELKSLLEFVQEKTGKRMSIPLSKKALEVLSKRNGEFPRATSDQKYNKYIKEVCEAAEITDMVPGSIKSKTKNNGYRMVAKDYPKCKLVTSHIGRRSFATNNYGKIPTMYLKEITGHSTEQMFLKYIGKGSKDIAMEMFDYFD</sequence>
<dbReference type="GO" id="GO:0015074">
    <property type="term" value="P:DNA integration"/>
    <property type="evidence" value="ECO:0007669"/>
    <property type="project" value="InterPro"/>
</dbReference>
<dbReference type="Gene3D" id="1.10.443.10">
    <property type="entry name" value="Intergrase catalytic core"/>
    <property type="match status" value="1"/>
</dbReference>
<dbReference type="PANTHER" id="PTHR30349:SF64">
    <property type="entry name" value="PROPHAGE INTEGRASE INTD-RELATED"/>
    <property type="match status" value="1"/>
</dbReference>
<dbReference type="Proteomes" id="UP000076630">
    <property type="component" value="Unassembled WGS sequence"/>
</dbReference>
<keyword evidence="1" id="KW-0233">DNA recombination</keyword>
<evidence type="ECO:0000256" key="1">
    <source>
        <dbReference type="ARBA" id="ARBA00023172"/>
    </source>
</evidence>
<dbReference type="EMBL" id="LQNU01000041">
    <property type="protein sequence ID" value="KZE82863.1"/>
    <property type="molecule type" value="Genomic_DNA"/>
</dbReference>
<evidence type="ECO:0000313" key="4">
    <source>
        <dbReference type="Proteomes" id="UP000076630"/>
    </source>
</evidence>
<proteinExistence type="predicted"/>
<feature type="domain" description="Phage integrase SAM-like" evidence="2">
    <location>
        <begin position="113"/>
        <end position="201"/>
    </location>
</feature>
<dbReference type="SUPFAM" id="SSF56349">
    <property type="entry name" value="DNA breaking-rejoining enzymes"/>
    <property type="match status" value="1"/>
</dbReference>
<keyword evidence="4" id="KW-1185">Reference proteome</keyword>
<dbReference type="RefSeq" id="WP_038986903.1">
    <property type="nucleotide sequence ID" value="NZ_JWJO01000037.1"/>
</dbReference>
<dbReference type="OrthoDB" id="892893at2"/>
<dbReference type="InterPro" id="IPR025269">
    <property type="entry name" value="SAM-like_dom"/>
</dbReference>
<reference evidence="3 4" key="1">
    <citation type="submission" date="2016-01" db="EMBL/GenBank/DDBJ databases">
        <title>Whole genome sequencing of Myroides marinus L41.</title>
        <authorList>
            <person name="Hong K.W."/>
        </authorList>
    </citation>
    <scope>NUCLEOTIDE SEQUENCE [LARGE SCALE GENOMIC DNA]</scope>
    <source>
        <strain evidence="3 4">L41</strain>
    </source>
</reference>
<organism evidence="3 4">
    <name type="scientific">Myroides marinus</name>
    <dbReference type="NCBI Taxonomy" id="703342"/>
    <lineage>
        <taxon>Bacteria</taxon>
        <taxon>Pseudomonadati</taxon>
        <taxon>Bacteroidota</taxon>
        <taxon>Flavobacteriia</taxon>
        <taxon>Flavobacteriales</taxon>
        <taxon>Flavobacteriaceae</taxon>
        <taxon>Myroides</taxon>
    </lineage>
</organism>
<dbReference type="Pfam" id="PF13102">
    <property type="entry name" value="Phage_int_SAM_5"/>
    <property type="match status" value="1"/>
</dbReference>
<protein>
    <recommendedName>
        <fullName evidence="2">Phage integrase SAM-like domain-containing protein</fullName>
    </recommendedName>
</protein>
<evidence type="ECO:0000259" key="2">
    <source>
        <dbReference type="Pfam" id="PF13102"/>
    </source>
</evidence>
<dbReference type="InterPro" id="IPR011010">
    <property type="entry name" value="DNA_brk_join_enz"/>
</dbReference>